<feature type="transmembrane region" description="Helical" evidence="1">
    <location>
        <begin position="62"/>
        <end position="85"/>
    </location>
</feature>
<name>A0A1G9VGH3_9EURY</name>
<evidence type="ECO:0000313" key="3">
    <source>
        <dbReference type="Proteomes" id="UP000199370"/>
    </source>
</evidence>
<feature type="transmembrane region" description="Helical" evidence="1">
    <location>
        <begin position="6"/>
        <end position="25"/>
    </location>
</feature>
<keyword evidence="1" id="KW-1133">Transmembrane helix</keyword>
<proteinExistence type="predicted"/>
<organism evidence="2 3">
    <name type="scientific">Haloarchaeobius iranensis</name>
    <dbReference type="NCBI Taxonomy" id="996166"/>
    <lineage>
        <taxon>Archaea</taxon>
        <taxon>Methanobacteriati</taxon>
        <taxon>Methanobacteriota</taxon>
        <taxon>Stenosarchaea group</taxon>
        <taxon>Halobacteria</taxon>
        <taxon>Halobacteriales</taxon>
        <taxon>Halorubellaceae</taxon>
        <taxon>Haloarchaeobius</taxon>
    </lineage>
</organism>
<reference evidence="2 3" key="1">
    <citation type="submission" date="2016-10" db="EMBL/GenBank/DDBJ databases">
        <authorList>
            <person name="de Groot N.N."/>
        </authorList>
    </citation>
    <scope>NUCLEOTIDE SEQUENCE [LARGE SCALE GENOMIC DNA]</scope>
    <source>
        <strain evidence="3">EB21,IBRC-M 10013,KCTC 4048</strain>
    </source>
</reference>
<protein>
    <submittedName>
        <fullName evidence="2">Uncharacterized protein</fullName>
    </submittedName>
</protein>
<dbReference type="EMBL" id="FNIA01000006">
    <property type="protein sequence ID" value="SDM71147.1"/>
    <property type="molecule type" value="Genomic_DNA"/>
</dbReference>
<dbReference type="Proteomes" id="UP000199370">
    <property type="component" value="Unassembled WGS sequence"/>
</dbReference>
<dbReference type="AlphaFoldDB" id="A0A1G9VGH3"/>
<sequence length="159" mass="16432">MSLEPVTSVVPPLRILLGVVAGVVATRGMDVVMARLPEGGTPPLVAAGVLTERSPDAAPGRLAAVVHHVAGWLTGPLFVTLLLLAEGVLGTGPVALAAATLVLFVLMVGFFVAVVLPRVGGFARQRVRQTGRDWAISAATYLVVLVPLVWATTELLTAL</sequence>
<dbReference type="RefSeq" id="WP_089732301.1">
    <property type="nucleotide sequence ID" value="NZ_FNIA01000006.1"/>
</dbReference>
<dbReference type="OrthoDB" id="271634at2157"/>
<keyword evidence="1" id="KW-0812">Transmembrane</keyword>
<keyword evidence="1" id="KW-0472">Membrane</keyword>
<keyword evidence="3" id="KW-1185">Reference proteome</keyword>
<feature type="transmembrane region" description="Helical" evidence="1">
    <location>
        <begin position="91"/>
        <end position="114"/>
    </location>
</feature>
<gene>
    <name evidence="2" type="ORF">SAMN05192554_10696</name>
</gene>
<feature type="transmembrane region" description="Helical" evidence="1">
    <location>
        <begin position="134"/>
        <end position="153"/>
    </location>
</feature>
<evidence type="ECO:0000256" key="1">
    <source>
        <dbReference type="SAM" id="Phobius"/>
    </source>
</evidence>
<accession>A0A1G9VGH3</accession>
<evidence type="ECO:0000313" key="2">
    <source>
        <dbReference type="EMBL" id="SDM71147.1"/>
    </source>
</evidence>